<comment type="caution">
    <text evidence="2">The sequence shown here is derived from an EMBL/GenBank/DDBJ whole genome shotgun (WGS) entry which is preliminary data.</text>
</comment>
<dbReference type="PROSITE" id="PS51186">
    <property type="entry name" value="GNAT"/>
    <property type="match status" value="1"/>
</dbReference>
<name>A0A918XQY9_9PROT</name>
<dbReference type="GO" id="GO:0016747">
    <property type="term" value="F:acyltransferase activity, transferring groups other than amino-acyl groups"/>
    <property type="evidence" value="ECO:0007669"/>
    <property type="project" value="InterPro"/>
</dbReference>
<dbReference type="Proteomes" id="UP000630353">
    <property type="component" value="Unassembled WGS sequence"/>
</dbReference>
<reference evidence="2" key="2">
    <citation type="submission" date="2020-09" db="EMBL/GenBank/DDBJ databases">
        <authorList>
            <person name="Sun Q."/>
            <person name="Kim S."/>
        </authorList>
    </citation>
    <scope>NUCLEOTIDE SEQUENCE</scope>
    <source>
        <strain evidence="2">KCTC 42651</strain>
    </source>
</reference>
<dbReference type="InterPro" id="IPR000182">
    <property type="entry name" value="GNAT_dom"/>
</dbReference>
<dbReference type="PANTHER" id="PTHR43072:SF8">
    <property type="entry name" value="ACYLTRANSFERASE FABY-RELATED"/>
    <property type="match status" value="1"/>
</dbReference>
<dbReference type="PANTHER" id="PTHR43072">
    <property type="entry name" value="N-ACETYLTRANSFERASE"/>
    <property type="match status" value="1"/>
</dbReference>
<dbReference type="Gene3D" id="3.40.630.30">
    <property type="match status" value="1"/>
</dbReference>
<gene>
    <name evidence="2" type="ORF">GCM10017083_14380</name>
</gene>
<dbReference type="Pfam" id="PF13420">
    <property type="entry name" value="Acetyltransf_4"/>
    <property type="match status" value="1"/>
</dbReference>
<protein>
    <submittedName>
        <fullName evidence="2">GCN5 family N-acetyltransferase</fullName>
    </submittedName>
</protein>
<feature type="domain" description="N-acetyltransferase" evidence="1">
    <location>
        <begin position="6"/>
        <end position="169"/>
    </location>
</feature>
<dbReference type="EMBL" id="BMZS01000003">
    <property type="protein sequence ID" value="GHD45850.1"/>
    <property type="molecule type" value="Genomic_DNA"/>
</dbReference>
<reference evidence="2" key="1">
    <citation type="journal article" date="2014" name="Int. J. Syst. Evol. Microbiol.">
        <title>Complete genome sequence of Corynebacterium casei LMG S-19264T (=DSM 44701T), isolated from a smear-ripened cheese.</title>
        <authorList>
            <consortium name="US DOE Joint Genome Institute (JGI-PGF)"/>
            <person name="Walter F."/>
            <person name="Albersmeier A."/>
            <person name="Kalinowski J."/>
            <person name="Ruckert C."/>
        </authorList>
    </citation>
    <scope>NUCLEOTIDE SEQUENCE</scope>
    <source>
        <strain evidence="2">KCTC 42651</strain>
    </source>
</reference>
<evidence type="ECO:0000313" key="2">
    <source>
        <dbReference type="EMBL" id="GHD45850.1"/>
    </source>
</evidence>
<proteinExistence type="predicted"/>
<dbReference type="CDD" id="cd04301">
    <property type="entry name" value="NAT_SF"/>
    <property type="match status" value="1"/>
</dbReference>
<dbReference type="RefSeq" id="WP_189988273.1">
    <property type="nucleotide sequence ID" value="NZ_BMZS01000003.1"/>
</dbReference>
<organism evidence="2 3">
    <name type="scientific">Thalassobaculum fulvum</name>
    <dbReference type="NCBI Taxonomy" id="1633335"/>
    <lineage>
        <taxon>Bacteria</taxon>
        <taxon>Pseudomonadati</taxon>
        <taxon>Pseudomonadota</taxon>
        <taxon>Alphaproteobacteria</taxon>
        <taxon>Rhodospirillales</taxon>
        <taxon>Thalassobaculaceae</taxon>
        <taxon>Thalassobaculum</taxon>
    </lineage>
</organism>
<evidence type="ECO:0000259" key="1">
    <source>
        <dbReference type="PROSITE" id="PS51186"/>
    </source>
</evidence>
<sequence length="177" mass="19125">MSDPSILVRPSTPDDLPAIQAIYAHHVTHGFGSFEEVPPDVQEMAARRLAIVERGLPHLVAEADGRVLGYAYAGPYRPRPAYRYTVENSVYVAPEAVRHGVGRALLTALIEICEAGPWRQMIAVIGDRGNTASIALHAALGFHEAGHLKAVGFKLGRWVDVVIMQRALGAGDDVDPD</sequence>
<dbReference type="SUPFAM" id="SSF55729">
    <property type="entry name" value="Acyl-CoA N-acyltransferases (Nat)"/>
    <property type="match status" value="1"/>
</dbReference>
<evidence type="ECO:0000313" key="3">
    <source>
        <dbReference type="Proteomes" id="UP000630353"/>
    </source>
</evidence>
<keyword evidence="3" id="KW-1185">Reference proteome</keyword>
<dbReference type="AlphaFoldDB" id="A0A918XQY9"/>
<accession>A0A918XQY9</accession>
<dbReference type="InterPro" id="IPR016181">
    <property type="entry name" value="Acyl_CoA_acyltransferase"/>
</dbReference>